<feature type="domain" description="GFO/IDH/MocA-like oxidoreductase" evidence="3">
    <location>
        <begin position="133"/>
        <end position="253"/>
    </location>
</feature>
<dbReference type="Pfam" id="PF01408">
    <property type="entry name" value="GFO_IDH_MocA"/>
    <property type="match status" value="1"/>
</dbReference>
<protein>
    <submittedName>
        <fullName evidence="4">Putative dehydrogenase</fullName>
    </submittedName>
</protein>
<dbReference type="GO" id="GO:0000166">
    <property type="term" value="F:nucleotide binding"/>
    <property type="evidence" value="ECO:0007669"/>
    <property type="project" value="InterPro"/>
</dbReference>
<accession>A0A3N1KS76</accession>
<dbReference type="SUPFAM" id="SSF55347">
    <property type="entry name" value="Glyceraldehyde-3-phosphate dehydrogenase-like, C-terminal domain"/>
    <property type="match status" value="1"/>
</dbReference>
<reference evidence="4 5" key="1">
    <citation type="submission" date="2018-11" db="EMBL/GenBank/DDBJ databases">
        <title>Genomic Encyclopedia of Type Strains, Phase IV (KMG-IV): sequencing the most valuable type-strain genomes for metagenomic binning, comparative biology and taxonomic classification.</title>
        <authorList>
            <person name="Goeker M."/>
        </authorList>
    </citation>
    <scope>NUCLEOTIDE SEQUENCE [LARGE SCALE GENOMIC DNA]</scope>
    <source>
        <strain evidence="4 5">DSM 5900</strain>
    </source>
</reference>
<dbReference type="AlphaFoldDB" id="A0A3N1KS76"/>
<proteinExistence type="predicted"/>
<dbReference type="SUPFAM" id="SSF51735">
    <property type="entry name" value="NAD(P)-binding Rossmann-fold domains"/>
    <property type="match status" value="1"/>
</dbReference>
<dbReference type="InterPro" id="IPR050463">
    <property type="entry name" value="Gfo/Idh/MocA_oxidrdct_glycsds"/>
</dbReference>
<keyword evidence="1" id="KW-0560">Oxidoreductase</keyword>
<dbReference type="InterPro" id="IPR000683">
    <property type="entry name" value="Gfo/Idh/MocA-like_OxRdtase_N"/>
</dbReference>
<dbReference type="InterPro" id="IPR036291">
    <property type="entry name" value="NAD(P)-bd_dom_sf"/>
</dbReference>
<dbReference type="Gene3D" id="3.30.360.10">
    <property type="entry name" value="Dihydrodipicolinate Reductase, domain 2"/>
    <property type="match status" value="1"/>
</dbReference>
<evidence type="ECO:0000259" key="3">
    <source>
        <dbReference type="Pfam" id="PF22725"/>
    </source>
</evidence>
<dbReference type="Proteomes" id="UP000278222">
    <property type="component" value="Unassembled WGS sequence"/>
</dbReference>
<dbReference type="EMBL" id="RJKX01000018">
    <property type="protein sequence ID" value="ROP81250.1"/>
    <property type="molecule type" value="Genomic_DNA"/>
</dbReference>
<dbReference type="OrthoDB" id="9792935at2"/>
<dbReference type="PANTHER" id="PTHR43818:SF11">
    <property type="entry name" value="BCDNA.GH03377"/>
    <property type="match status" value="1"/>
</dbReference>
<comment type="caution">
    <text evidence="4">The sequence shown here is derived from an EMBL/GenBank/DDBJ whole genome shotgun (WGS) entry which is preliminary data.</text>
</comment>
<keyword evidence="5" id="KW-1185">Reference proteome</keyword>
<evidence type="ECO:0000313" key="4">
    <source>
        <dbReference type="EMBL" id="ROP81250.1"/>
    </source>
</evidence>
<evidence type="ECO:0000259" key="2">
    <source>
        <dbReference type="Pfam" id="PF01408"/>
    </source>
</evidence>
<dbReference type="GO" id="GO:0016491">
    <property type="term" value="F:oxidoreductase activity"/>
    <property type="evidence" value="ECO:0007669"/>
    <property type="project" value="UniProtKB-KW"/>
</dbReference>
<sequence>MNKDRIRIAMLGTGFIAEFRAQVYARMPGAEVVAVLGRDPEKTAAFAQRNGIGVAATDLEELLRSTDFDAVDLCLPNHLHRDAGVRMAEAGKHILCEKPLGRTAAEGQDMLDAAERAGIVHAYGENMIYSPDFQEILAVIERGVIGKPLWMRGREAHFGPHSPWFWQRDLAGGGALIDMGCHLIGIFNLALKQQATKVFCHAPTLHHKTDCEDNALAILKYPGGTVGQCEASWTQRGGMAVAFEACGDEGTIVYDRSGLSQPIKVFARNAQTRYFSEKVEHDRGWLFPTVEEYRRYGYYDQIAHFLDCIRSGKPPLLTFREGVAVNHVMDACYASARSGGWEAVPAA</sequence>
<dbReference type="InterPro" id="IPR055170">
    <property type="entry name" value="GFO_IDH_MocA-like_dom"/>
</dbReference>
<dbReference type="PANTHER" id="PTHR43818">
    <property type="entry name" value="BCDNA.GH03377"/>
    <property type="match status" value="1"/>
</dbReference>
<dbReference type="Gene3D" id="3.40.50.720">
    <property type="entry name" value="NAD(P)-binding Rossmann-like Domain"/>
    <property type="match status" value="1"/>
</dbReference>
<feature type="domain" description="Gfo/Idh/MocA-like oxidoreductase N-terminal" evidence="2">
    <location>
        <begin position="6"/>
        <end position="120"/>
    </location>
</feature>
<evidence type="ECO:0000313" key="5">
    <source>
        <dbReference type="Proteomes" id="UP000278222"/>
    </source>
</evidence>
<dbReference type="RefSeq" id="WP_123694983.1">
    <property type="nucleotide sequence ID" value="NZ_AP019700.1"/>
</dbReference>
<organism evidence="4 5">
    <name type="scientific">Stella humosa</name>
    <dbReference type="NCBI Taxonomy" id="94"/>
    <lineage>
        <taxon>Bacteria</taxon>
        <taxon>Pseudomonadati</taxon>
        <taxon>Pseudomonadota</taxon>
        <taxon>Alphaproteobacteria</taxon>
        <taxon>Rhodospirillales</taxon>
        <taxon>Stellaceae</taxon>
        <taxon>Stella</taxon>
    </lineage>
</organism>
<name>A0A3N1KS76_9PROT</name>
<evidence type="ECO:0000256" key="1">
    <source>
        <dbReference type="ARBA" id="ARBA00023002"/>
    </source>
</evidence>
<gene>
    <name evidence="4" type="ORF">EDC65_5106</name>
</gene>
<dbReference type="Pfam" id="PF22725">
    <property type="entry name" value="GFO_IDH_MocA_C3"/>
    <property type="match status" value="1"/>
</dbReference>